<accession>A0A8J3RPC5</accession>
<name>A0A8J3RPC5_9ACTN</name>
<comment type="caution">
    <text evidence="2">The sequence shown here is derived from an EMBL/GenBank/DDBJ whole genome shotgun (WGS) entry which is preliminary data.</text>
</comment>
<keyword evidence="3" id="KW-1185">Reference proteome</keyword>
<evidence type="ECO:0000259" key="1">
    <source>
        <dbReference type="Pfam" id="PF04542"/>
    </source>
</evidence>
<gene>
    <name evidence="2" type="ORF">Plo01_42250</name>
</gene>
<sequence length="433" mass="46942">MDPNDSFREFMAAHQQSLMRTAYLLTGDAHLAEDLLQSALVKVLKRWPKLAHVASPGAYARKALVNQYISWRRRPAVAVVAVMLAATAAVRLLPSEPDAIGDTGTVTDPPARGVGPLSHAYMTFCQPESGKAPPGCVDGGWRVVTRDGETYRLAQALRTPEYGGRPSPLTISRDGRKIAYYDAGAGTFAVRDLASGAVRTAPTRVPTAWLGGIAHLLLSDDGRFLAFTKNPPLKDPAMLFDLRERMVRPLPNGWNPIGLSPDGDTITLAEYAPRTRLRTISHLWRTSTAGNTRTADVAGSHLVGALGPDGKSVVAVESVDVPGTDCMGNAGSLVHLDRETGKVLRRVPVRDLDMRGNFVYLRSWIGPEEIIALTKRFVCGDRDAPEPTPRLDPPYVPFTAYAVNVETGEARKLATYTAQDFFHLVLPGFPGTL</sequence>
<dbReference type="InterPro" id="IPR015943">
    <property type="entry name" value="WD40/YVTN_repeat-like_dom_sf"/>
</dbReference>
<dbReference type="Proteomes" id="UP000616724">
    <property type="component" value="Unassembled WGS sequence"/>
</dbReference>
<reference evidence="2 3" key="1">
    <citation type="submission" date="2021-01" db="EMBL/GenBank/DDBJ databases">
        <title>Whole genome shotgun sequence of Planobispora longispora NBRC 13918.</title>
        <authorList>
            <person name="Komaki H."/>
            <person name="Tamura T."/>
        </authorList>
    </citation>
    <scope>NUCLEOTIDE SEQUENCE [LARGE SCALE GENOMIC DNA]</scope>
    <source>
        <strain evidence="2 3">NBRC 13918</strain>
    </source>
</reference>
<dbReference type="InterPro" id="IPR013325">
    <property type="entry name" value="RNA_pol_sigma_r2"/>
</dbReference>
<organism evidence="2 3">
    <name type="scientific">Planobispora longispora</name>
    <dbReference type="NCBI Taxonomy" id="28887"/>
    <lineage>
        <taxon>Bacteria</taxon>
        <taxon>Bacillati</taxon>
        <taxon>Actinomycetota</taxon>
        <taxon>Actinomycetes</taxon>
        <taxon>Streptosporangiales</taxon>
        <taxon>Streptosporangiaceae</taxon>
        <taxon>Planobispora</taxon>
    </lineage>
</organism>
<dbReference type="RefSeq" id="WP_239316755.1">
    <property type="nucleotide sequence ID" value="NZ_BOOH01000035.1"/>
</dbReference>
<dbReference type="SUPFAM" id="SSF88946">
    <property type="entry name" value="Sigma2 domain of RNA polymerase sigma factors"/>
    <property type="match status" value="1"/>
</dbReference>
<dbReference type="Gene3D" id="2.130.10.10">
    <property type="entry name" value="YVTN repeat-like/Quinoprotein amine dehydrogenase"/>
    <property type="match status" value="1"/>
</dbReference>
<dbReference type="Pfam" id="PF04542">
    <property type="entry name" value="Sigma70_r2"/>
    <property type="match status" value="1"/>
</dbReference>
<dbReference type="InterPro" id="IPR007627">
    <property type="entry name" value="RNA_pol_sigma70_r2"/>
</dbReference>
<dbReference type="Gene3D" id="1.10.1740.10">
    <property type="match status" value="1"/>
</dbReference>
<proteinExistence type="predicted"/>
<dbReference type="GO" id="GO:0003700">
    <property type="term" value="F:DNA-binding transcription factor activity"/>
    <property type="evidence" value="ECO:0007669"/>
    <property type="project" value="InterPro"/>
</dbReference>
<dbReference type="InterPro" id="IPR011044">
    <property type="entry name" value="Quino_amine_DH_bsu"/>
</dbReference>
<feature type="domain" description="RNA polymerase sigma-70 region 2" evidence="1">
    <location>
        <begin position="12"/>
        <end position="74"/>
    </location>
</feature>
<evidence type="ECO:0000313" key="3">
    <source>
        <dbReference type="Proteomes" id="UP000616724"/>
    </source>
</evidence>
<dbReference type="GO" id="GO:0006352">
    <property type="term" value="P:DNA-templated transcription initiation"/>
    <property type="evidence" value="ECO:0007669"/>
    <property type="project" value="InterPro"/>
</dbReference>
<dbReference type="SUPFAM" id="SSF50969">
    <property type="entry name" value="YVTN repeat-like/Quinoprotein amine dehydrogenase"/>
    <property type="match status" value="1"/>
</dbReference>
<evidence type="ECO:0000313" key="2">
    <source>
        <dbReference type="EMBL" id="GIH77796.1"/>
    </source>
</evidence>
<dbReference type="EMBL" id="BOOH01000035">
    <property type="protein sequence ID" value="GIH77796.1"/>
    <property type="molecule type" value="Genomic_DNA"/>
</dbReference>
<protein>
    <recommendedName>
        <fullName evidence="1">RNA polymerase sigma-70 region 2 domain-containing protein</fullName>
    </recommendedName>
</protein>
<dbReference type="AlphaFoldDB" id="A0A8J3RPC5"/>